<dbReference type="Gene3D" id="3.40.1350.10">
    <property type="match status" value="1"/>
</dbReference>
<keyword evidence="3" id="KW-1185">Reference proteome</keyword>
<dbReference type="Pfam" id="PF18899">
    <property type="entry name" value="DUF5655"/>
    <property type="match status" value="1"/>
</dbReference>
<evidence type="ECO:0000259" key="1">
    <source>
        <dbReference type="Pfam" id="PF18899"/>
    </source>
</evidence>
<accession>A0ABW8H4T1</accession>
<dbReference type="Proteomes" id="UP001617907">
    <property type="component" value="Unassembled WGS sequence"/>
</dbReference>
<organism evidence="2 3">
    <name type="scientific">Streptomyces ardesiacus</name>
    <dbReference type="NCBI Taxonomy" id="285564"/>
    <lineage>
        <taxon>Bacteria</taxon>
        <taxon>Bacillati</taxon>
        <taxon>Actinomycetota</taxon>
        <taxon>Actinomycetes</taxon>
        <taxon>Kitasatosporales</taxon>
        <taxon>Streptomycetaceae</taxon>
        <taxon>Streptomyces</taxon>
    </lineage>
</organism>
<dbReference type="InterPro" id="IPR043714">
    <property type="entry name" value="DUF5655"/>
</dbReference>
<dbReference type="InterPro" id="IPR011856">
    <property type="entry name" value="tRNA_endonuc-like_dom_sf"/>
</dbReference>
<dbReference type="EMBL" id="JBIVPC010000003">
    <property type="protein sequence ID" value="MFJ6035787.1"/>
    <property type="molecule type" value="Genomic_DNA"/>
</dbReference>
<reference evidence="2 3" key="1">
    <citation type="submission" date="2024-10" db="EMBL/GenBank/DDBJ databases">
        <title>The Natural Products Discovery Center: Release of the First 8490 Sequenced Strains for Exploring Actinobacteria Biosynthetic Diversity.</title>
        <authorList>
            <person name="Kalkreuter E."/>
            <person name="Kautsar S.A."/>
            <person name="Yang D."/>
            <person name="Bader C.D."/>
            <person name="Teijaro C.N."/>
            <person name="Fluegel L."/>
            <person name="Davis C.M."/>
            <person name="Simpson J.R."/>
            <person name="Lauterbach L."/>
            <person name="Steele A.D."/>
            <person name="Gui C."/>
            <person name="Meng S."/>
            <person name="Li G."/>
            <person name="Viehrig K."/>
            <person name="Ye F."/>
            <person name="Su P."/>
            <person name="Kiefer A.F."/>
            <person name="Nichols A."/>
            <person name="Cepeda A.J."/>
            <person name="Yan W."/>
            <person name="Fan B."/>
            <person name="Jiang Y."/>
            <person name="Adhikari A."/>
            <person name="Zheng C.-J."/>
            <person name="Schuster L."/>
            <person name="Cowan T.M."/>
            <person name="Smanski M.J."/>
            <person name="Chevrette M.G."/>
            <person name="De Carvalho L.P.S."/>
            <person name="Shen B."/>
        </authorList>
    </citation>
    <scope>NUCLEOTIDE SEQUENCE [LARGE SCALE GENOMIC DNA]</scope>
    <source>
        <strain evidence="2 3">NPDC093086</strain>
    </source>
</reference>
<gene>
    <name evidence="2" type="ORF">ACIQFM_05980</name>
</gene>
<sequence length="296" mass="32641">MPDLKLYNTNGGVTEVAPRLADAEADVQSIVEANMEKLLGVRFLASEYRTGPVHGGRIDSLGLDENGTPVIVEYKRGTDAGVINQGLFYLSWLMDHRAEFEHLVRDRLGVTAASQVLWSGPRLICIAGDFTRYDVHAVREHRRSIALVRYRLFGSDLLGLETVASVSGGTQVARRARRQPVAQAAEADVQGGAIRELAGAVDEVLLGFGDGVKRVERKTYRAYQRLRNFACLCPPQRSKLLVYLKVDPKDVDLVPGFTRDVSGLGHHGTGDLEVQLRTLRDVERAQDLFRVSYAAA</sequence>
<protein>
    <submittedName>
        <fullName evidence="2">DUF5655 domain-containing protein</fullName>
    </submittedName>
</protein>
<name>A0ABW8H4T1_9ACTN</name>
<feature type="domain" description="DUF5655" evidence="1">
    <location>
        <begin position="193"/>
        <end position="279"/>
    </location>
</feature>
<comment type="caution">
    <text evidence="2">The sequence shown here is derived from an EMBL/GenBank/DDBJ whole genome shotgun (WGS) entry which is preliminary data.</text>
</comment>
<dbReference type="RefSeq" id="WP_350890852.1">
    <property type="nucleotide sequence ID" value="NZ_JBEOTR010000012.1"/>
</dbReference>
<evidence type="ECO:0000313" key="2">
    <source>
        <dbReference type="EMBL" id="MFJ6035787.1"/>
    </source>
</evidence>
<proteinExistence type="predicted"/>
<evidence type="ECO:0000313" key="3">
    <source>
        <dbReference type="Proteomes" id="UP001617907"/>
    </source>
</evidence>